<evidence type="ECO:0000259" key="3">
    <source>
        <dbReference type="Pfam" id="PF19040"/>
    </source>
</evidence>
<evidence type="ECO:0000256" key="1">
    <source>
        <dbReference type="SAM" id="Phobius"/>
    </source>
</evidence>
<dbReference type="Pfam" id="PF19040">
    <property type="entry name" value="SGNH"/>
    <property type="match status" value="1"/>
</dbReference>
<dbReference type="Proteomes" id="UP000578091">
    <property type="component" value="Unassembled WGS sequence"/>
</dbReference>
<dbReference type="InterPro" id="IPR002656">
    <property type="entry name" value="Acyl_transf_3_dom"/>
</dbReference>
<dbReference type="GO" id="GO:0016020">
    <property type="term" value="C:membrane"/>
    <property type="evidence" value="ECO:0007669"/>
    <property type="project" value="TreeGrafter"/>
</dbReference>
<feature type="transmembrane region" description="Helical" evidence="1">
    <location>
        <begin position="39"/>
        <end position="59"/>
    </location>
</feature>
<sequence>MSREGHTPLSYRPDIDGLRAVAVLSVVAYHIDEAYVPGGYTGVDIFFVISGYLITSIIRRDLLSGTFSLSDFYRRRLLRIGPAYFAVTVATMLAGSAILLPADMRSLAVSALWSAFSLPNVYFWLHLDASYFAASSNQVPLLHLWSLGVEEQFYLVWPITLLLLGRWIGWQKAMLLAVGAAAVASFILAQYAAVSHPSFAYYMLPTRAGELLAGALLALRSVEASNATRSRLANESVGLAGVILIGAGLFGLDGESIFPGLNALYPCAGAVLLLHSGASRSSIFNTALRAPPLVYVGLISYSLYLWHWPILALMRYSTTTLSPSAKLAGAAAMLALATLSYRWIEQPFRRKRSTIATGGRALAFYAVCTIAICAVGAGMFGLSHAREERMVMRHETELRDLGQRMQAALEYEYNCQRASYDPALAVGDRCVIGASRASGDSRVPAVLIGDSNAAHYIGVLGAIAESHRFSFRNLSVSSCPPIFGGGDKYGKPTDREGCSFFRNEMREQTQRYQYVFLGAQWSFHSRVPGFKRDLERTIRELTKAGSHVVILGQVPRFPAFNQNCEFKRVGNPDLNCEASVGGRVPHINRYLASLAGKYSRVDYLDLTHVICPAGKCSPYLHGRPVYYNAGHLSMAGSWELGRELVDGGLPTEDVFQAMSRPAPSR</sequence>
<feature type="transmembrane region" description="Helical" evidence="1">
    <location>
        <begin position="173"/>
        <end position="193"/>
    </location>
</feature>
<dbReference type="GO" id="GO:0016747">
    <property type="term" value="F:acyltransferase activity, transferring groups other than amino-acyl groups"/>
    <property type="evidence" value="ECO:0007669"/>
    <property type="project" value="InterPro"/>
</dbReference>
<organism evidence="4 5">
    <name type="scientific">Luteimonas salinisoli</name>
    <dbReference type="NCBI Taxonomy" id="2752307"/>
    <lineage>
        <taxon>Bacteria</taxon>
        <taxon>Pseudomonadati</taxon>
        <taxon>Pseudomonadota</taxon>
        <taxon>Gammaproteobacteria</taxon>
        <taxon>Lysobacterales</taxon>
        <taxon>Lysobacteraceae</taxon>
        <taxon>Luteimonas</taxon>
    </lineage>
</organism>
<evidence type="ECO:0000259" key="2">
    <source>
        <dbReference type="Pfam" id="PF01757"/>
    </source>
</evidence>
<feature type="transmembrane region" description="Helical" evidence="1">
    <location>
        <begin position="324"/>
        <end position="341"/>
    </location>
</feature>
<comment type="caution">
    <text evidence="4">The sequence shown here is derived from an EMBL/GenBank/DDBJ whole genome shotgun (WGS) entry which is preliminary data.</text>
</comment>
<dbReference type="EMBL" id="JACCKA010000024">
    <property type="protein sequence ID" value="NZA25320.1"/>
    <property type="molecule type" value="Genomic_DNA"/>
</dbReference>
<proteinExistence type="predicted"/>
<keyword evidence="1" id="KW-0812">Transmembrane</keyword>
<dbReference type="InterPro" id="IPR050879">
    <property type="entry name" value="Acyltransferase_3"/>
</dbReference>
<feature type="domain" description="SGNH" evidence="3">
    <location>
        <begin position="424"/>
        <end position="644"/>
    </location>
</feature>
<evidence type="ECO:0000313" key="5">
    <source>
        <dbReference type="Proteomes" id="UP000578091"/>
    </source>
</evidence>
<dbReference type="Pfam" id="PF01757">
    <property type="entry name" value="Acyl_transf_3"/>
    <property type="match status" value="1"/>
</dbReference>
<name>A0A853J9J3_9GAMM</name>
<dbReference type="AlphaFoldDB" id="A0A853J9J3"/>
<feature type="transmembrane region" description="Helical" evidence="1">
    <location>
        <begin position="362"/>
        <end position="382"/>
    </location>
</feature>
<protein>
    <submittedName>
        <fullName evidence="4">Acyltransferase</fullName>
    </submittedName>
</protein>
<keyword evidence="4" id="KW-0012">Acyltransferase</keyword>
<feature type="domain" description="Acyltransferase 3" evidence="2">
    <location>
        <begin position="14"/>
        <end position="341"/>
    </location>
</feature>
<dbReference type="RefSeq" id="WP_180677126.1">
    <property type="nucleotide sequence ID" value="NZ_JACCKA010000024.1"/>
</dbReference>
<gene>
    <name evidence="4" type="ORF">H0E84_02905</name>
</gene>
<feature type="transmembrane region" description="Helical" evidence="1">
    <location>
        <begin position="80"/>
        <end position="100"/>
    </location>
</feature>
<accession>A0A853J9J3</accession>
<evidence type="ECO:0000313" key="4">
    <source>
        <dbReference type="EMBL" id="NZA25320.1"/>
    </source>
</evidence>
<dbReference type="GO" id="GO:0009103">
    <property type="term" value="P:lipopolysaccharide biosynthetic process"/>
    <property type="evidence" value="ECO:0007669"/>
    <property type="project" value="TreeGrafter"/>
</dbReference>
<feature type="transmembrane region" description="Helical" evidence="1">
    <location>
        <begin position="286"/>
        <end position="304"/>
    </location>
</feature>
<keyword evidence="1" id="KW-0472">Membrane</keyword>
<dbReference type="InterPro" id="IPR043968">
    <property type="entry name" value="SGNH"/>
</dbReference>
<dbReference type="PANTHER" id="PTHR23028">
    <property type="entry name" value="ACETYLTRANSFERASE"/>
    <property type="match status" value="1"/>
</dbReference>
<keyword evidence="1" id="KW-1133">Transmembrane helix</keyword>
<keyword evidence="5" id="KW-1185">Reference proteome</keyword>
<dbReference type="SUPFAM" id="SSF52266">
    <property type="entry name" value="SGNH hydrolase"/>
    <property type="match status" value="1"/>
</dbReference>
<dbReference type="PANTHER" id="PTHR23028:SF53">
    <property type="entry name" value="ACYL_TRANSF_3 DOMAIN-CONTAINING PROTEIN"/>
    <property type="match status" value="1"/>
</dbReference>
<reference evidence="4 5" key="1">
    <citation type="submission" date="2020-07" db="EMBL/GenBank/DDBJ databases">
        <title>Luteimonas sp. SJ-92.</title>
        <authorList>
            <person name="Huang X.-X."/>
            <person name="Xu L."/>
            <person name="Sun J.-Q."/>
        </authorList>
    </citation>
    <scope>NUCLEOTIDE SEQUENCE [LARGE SCALE GENOMIC DNA]</scope>
    <source>
        <strain evidence="4 5">SJ-92</strain>
    </source>
</reference>
<feature type="transmembrane region" description="Helical" evidence="1">
    <location>
        <begin position="257"/>
        <end position="274"/>
    </location>
</feature>
<feature type="transmembrane region" description="Helical" evidence="1">
    <location>
        <begin position="106"/>
        <end position="125"/>
    </location>
</feature>
<keyword evidence="4" id="KW-0808">Transferase</keyword>